<feature type="region of interest" description="Disordered" evidence="16">
    <location>
        <begin position="63"/>
        <end position="99"/>
    </location>
</feature>
<dbReference type="EC" id="3.1.26.4" evidence="6 14"/>
<comment type="similarity">
    <text evidence="5 14">Belongs to the RNase HII family. RnhC subfamily.</text>
</comment>
<name>A0ABV6LJ58_9BACI</name>
<dbReference type="InterPro" id="IPR004641">
    <property type="entry name" value="RNase_HIII"/>
</dbReference>
<feature type="binding site" evidence="14 15">
    <location>
        <position position="206"/>
    </location>
    <ligand>
        <name>a divalent metal cation</name>
        <dbReference type="ChEBI" id="CHEBI:60240"/>
    </ligand>
</feature>
<dbReference type="InterPro" id="IPR024567">
    <property type="entry name" value="RNase_HII/HIII_dom"/>
</dbReference>
<evidence type="ECO:0000259" key="17">
    <source>
        <dbReference type="PROSITE" id="PS51975"/>
    </source>
</evidence>
<evidence type="ECO:0000256" key="3">
    <source>
        <dbReference type="ARBA" id="ARBA00004065"/>
    </source>
</evidence>
<gene>
    <name evidence="14 18" type="primary">rnhC</name>
    <name evidence="18" type="ORF">ACFFGV_02145</name>
</gene>
<comment type="caution">
    <text evidence="18">The sequence shown here is derived from an EMBL/GenBank/DDBJ whole genome shotgun (WGS) entry which is preliminary data.</text>
</comment>
<feature type="compositionally biased region" description="Low complexity" evidence="16">
    <location>
        <begin position="67"/>
        <end position="82"/>
    </location>
</feature>
<dbReference type="HAMAP" id="MF_00053">
    <property type="entry name" value="RNase_HIII"/>
    <property type="match status" value="1"/>
</dbReference>
<dbReference type="InterPro" id="IPR001352">
    <property type="entry name" value="RNase_HII/HIII"/>
</dbReference>
<feature type="binding site" evidence="14 15">
    <location>
        <position position="102"/>
    </location>
    <ligand>
        <name>a divalent metal cation</name>
        <dbReference type="ChEBI" id="CHEBI:60240"/>
    </ligand>
</feature>
<organism evidence="18 19">
    <name type="scientific">Pontibacillus salicampi</name>
    <dbReference type="NCBI Taxonomy" id="1449801"/>
    <lineage>
        <taxon>Bacteria</taxon>
        <taxon>Bacillati</taxon>
        <taxon>Bacillota</taxon>
        <taxon>Bacilli</taxon>
        <taxon>Bacillales</taxon>
        <taxon>Bacillaceae</taxon>
        <taxon>Pontibacillus</taxon>
    </lineage>
</organism>
<evidence type="ECO:0000256" key="4">
    <source>
        <dbReference type="ARBA" id="ARBA00004496"/>
    </source>
</evidence>
<keyword evidence="12 14" id="KW-0378">Hydrolase</keyword>
<accession>A0ABV6LJ58</accession>
<evidence type="ECO:0000256" key="1">
    <source>
        <dbReference type="ARBA" id="ARBA00000077"/>
    </source>
</evidence>
<dbReference type="InterPro" id="IPR012337">
    <property type="entry name" value="RNaseH-like_sf"/>
</dbReference>
<evidence type="ECO:0000256" key="6">
    <source>
        <dbReference type="ARBA" id="ARBA00012180"/>
    </source>
</evidence>
<comment type="function">
    <text evidence="3 14">Endonuclease that specifically degrades the RNA of RNA-DNA hybrids.</text>
</comment>
<dbReference type="Pfam" id="PF11858">
    <property type="entry name" value="DUF3378"/>
    <property type="match status" value="1"/>
</dbReference>
<dbReference type="NCBIfam" id="TIGR00716">
    <property type="entry name" value="rnhC"/>
    <property type="match status" value="1"/>
</dbReference>
<dbReference type="PANTHER" id="PTHR10954">
    <property type="entry name" value="RIBONUCLEASE H2 SUBUNIT A"/>
    <property type="match status" value="1"/>
</dbReference>
<sequence length="313" mass="34754">MSQSVLKLSKQQIYSMKKHYYTSLKGSTPPGSIFSAKVQGCSITAYQSGKVLFQGPNHFQEANKWGNAASSSPSKKSTKPNAVTPYTPSDKILQSSHVGSDEAGTGDYFGPITVACAYVTEEQTHALKQIGVKDSKHLKDPEIQRIAKRIVEMNIPYSLVVLRNEKYNQLQQKGWTQGKMKTMLHHQAYKKLVNKLGFEPEAWVIDQFAQPQVYKKHLASEKEVLPPNTYFLTKAESHSIAVAAGSIIARSAFVKQMNKLSEEAGMELLKGASQRVDQVAATLIQQQGSEALQGYAKVHFANTEKALERLHKR</sequence>
<keyword evidence="9 14" id="KW-0540">Nuclease</keyword>
<dbReference type="CDD" id="cd06590">
    <property type="entry name" value="RNase_HII_bacteria_HIII_like"/>
    <property type="match status" value="1"/>
</dbReference>
<dbReference type="PIRSF" id="PIRSF037748">
    <property type="entry name" value="RnhC"/>
    <property type="match status" value="1"/>
</dbReference>
<evidence type="ECO:0000313" key="19">
    <source>
        <dbReference type="Proteomes" id="UP001589836"/>
    </source>
</evidence>
<reference evidence="18 19" key="1">
    <citation type="submission" date="2024-09" db="EMBL/GenBank/DDBJ databases">
        <authorList>
            <person name="Sun Q."/>
            <person name="Mori K."/>
        </authorList>
    </citation>
    <scope>NUCLEOTIDE SEQUENCE [LARGE SCALE GENOMIC DNA]</scope>
    <source>
        <strain evidence="18 19">NCAIM B.02529</strain>
    </source>
</reference>
<keyword evidence="19" id="KW-1185">Reference proteome</keyword>
<evidence type="ECO:0000256" key="9">
    <source>
        <dbReference type="ARBA" id="ARBA00022722"/>
    </source>
</evidence>
<evidence type="ECO:0000256" key="10">
    <source>
        <dbReference type="ARBA" id="ARBA00022723"/>
    </source>
</evidence>
<evidence type="ECO:0000256" key="5">
    <source>
        <dbReference type="ARBA" id="ARBA00008378"/>
    </source>
</evidence>
<dbReference type="EMBL" id="JBHLTP010000003">
    <property type="protein sequence ID" value="MFC0522391.1"/>
    <property type="molecule type" value="Genomic_DNA"/>
</dbReference>
<evidence type="ECO:0000256" key="15">
    <source>
        <dbReference type="PROSITE-ProRule" id="PRU01319"/>
    </source>
</evidence>
<dbReference type="Proteomes" id="UP001589836">
    <property type="component" value="Unassembled WGS sequence"/>
</dbReference>
<evidence type="ECO:0000256" key="14">
    <source>
        <dbReference type="HAMAP-Rule" id="MF_00053"/>
    </source>
</evidence>
<dbReference type="InterPro" id="IPR036397">
    <property type="entry name" value="RNaseH_sf"/>
</dbReference>
<keyword evidence="10 14" id="KW-0479">Metal-binding</keyword>
<comment type="catalytic activity">
    <reaction evidence="1 14 15">
        <text>Endonucleolytic cleavage to 5'-phosphomonoester.</text>
        <dbReference type="EC" id="3.1.26.4"/>
    </reaction>
</comment>
<evidence type="ECO:0000256" key="13">
    <source>
        <dbReference type="ARBA" id="ARBA00022842"/>
    </source>
</evidence>
<dbReference type="CDD" id="cd14796">
    <property type="entry name" value="RNAse_HIII_N"/>
    <property type="match status" value="1"/>
</dbReference>
<comment type="subcellular location">
    <subcellularLocation>
        <location evidence="4 14">Cytoplasm</location>
    </subcellularLocation>
</comment>
<keyword evidence="13 14" id="KW-0460">Magnesium</keyword>
<dbReference type="Gene3D" id="3.30.310.10">
    <property type="entry name" value="TATA-Binding Protein"/>
    <property type="match status" value="1"/>
</dbReference>
<dbReference type="InterPro" id="IPR012295">
    <property type="entry name" value="TBP_dom_sf"/>
</dbReference>
<dbReference type="InterPro" id="IPR024568">
    <property type="entry name" value="RNase_HIII_N"/>
</dbReference>
<evidence type="ECO:0000256" key="2">
    <source>
        <dbReference type="ARBA" id="ARBA00001946"/>
    </source>
</evidence>
<dbReference type="PANTHER" id="PTHR10954:SF23">
    <property type="entry name" value="RIBONUCLEASE"/>
    <property type="match status" value="1"/>
</dbReference>
<evidence type="ECO:0000256" key="8">
    <source>
        <dbReference type="ARBA" id="ARBA00022490"/>
    </source>
</evidence>
<feature type="domain" description="RNase H type-2" evidence="17">
    <location>
        <begin position="95"/>
        <end position="312"/>
    </location>
</feature>
<evidence type="ECO:0000256" key="16">
    <source>
        <dbReference type="SAM" id="MobiDB-lite"/>
    </source>
</evidence>
<comment type="cofactor">
    <cofactor evidence="2">
        <name>Mg(2+)</name>
        <dbReference type="ChEBI" id="CHEBI:18420"/>
    </cofactor>
</comment>
<proteinExistence type="inferred from homology"/>
<dbReference type="Gene3D" id="3.30.420.10">
    <property type="entry name" value="Ribonuclease H-like superfamily/Ribonuclease H"/>
    <property type="match status" value="1"/>
</dbReference>
<protein>
    <recommendedName>
        <fullName evidence="7 14">Ribonuclease HIII</fullName>
        <shortName evidence="14">RNase HIII</shortName>
        <ecNumber evidence="6 14">3.1.26.4</ecNumber>
    </recommendedName>
</protein>
<keyword evidence="8 14" id="KW-0963">Cytoplasm</keyword>
<dbReference type="PROSITE" id="PS51975">
    <property type="entry name" value="RNASE_H_2"/>
    <property type="match status" value="1"/>
</dbReference>
<dbReference type="RefSeq" id="WP_377344922.1">
    <property type="nucleotide sequence ID" value="NZ_JBHLTP010000003.1"/>
</dbReference>
<evidence type="ECO:0000256" key="7">
    <source>
        <dbReference type="ARBA" id="ARBA00021407"/>
    </source>
</evidence>
<comment type="cofactor">
    <cofactor evidence="14 15">
        <name>Mn(2+)</name>
        <dbReference type="ChEBI" id="CHEBI:29035"/>
    </cofactor>
    <cofactor evidence="14 15">
        <name>Mg(2+)</name>
        <dbReference type="ChEBI" id="CHEBI:18420"/>
    </cofactor>
    <text evidence="14 15">Manganese or magnesium. Binds 1 divalent metal ion per monomer in the absence of substrate. May bind a second metal ion after substrate binding.</text>
</comment>
<feature type="compositionally biased region" description="Polar residues" evidence="16">
    <location>
        <begin position="84"/>
        <end position="98"/>
    </location>
</feature>
<feature type="binding site" evidence="14 15">
    <location>
        <position position="101"/>
    </location>
    <ligand>
        <name>a divalent metal cation</name>
        <dbReference type="ChEBI" id="CHEBI:60240"/>
    </ligand>
</feature>
<dbReference type="Pfam" id="PF01351">
    <property type="entry name" value="RNase_HII"/>
    <property type="match status" value="1"/>
</dbReference>
<keyword evidence="11 14" id="KW-0255">Endonuclease</keyword>
<evidence type="ECO:0000313" key="18">
    <source>
        <dbReference type="EMBL" id="MFC0522391.1"/>
    </source>
</evidence>
<evidence type="ECO:0000256" key="11">
    <source>
        <dbReference type="ARBA" id="ARBA00022759"/>
    </source>
</evidence>
<dbReference type="SUPFAM" id="SSF53098">
    <property type="entry name" value="Ribonuclease H-like"/>
    <property type="match status" value="1"/>
</dbReference>
<evidence type="ECO:0000256" key="12">
    <source>
        <dbReference type="ARBA" id="ARBA00022801"/>
    </source>
</evidence>